<name>A0A1I7Z7X6_9BILA</name>
<feature type="compositionally biased region" description="Basic residues" evidence="1">
    <location>
        <begin position="14"/>
        <end position="29"/>
    </location>
</feature>
<feature type="compositionally biased region" description="Polar residues" evidence="1">
    <location>
        <begin position="1"/>
        <end position="12"/>
    </location>
</feature>
<organism evidence="2 3">
    <name type="scientific">Steinernema glaseri</name>
    <dbReference type="NCBI Taxonomy" id="37863"/>
    <lineage>
        <taxon>Eukaryota</taxon>
        <taxon>Metazoa</taxon>
        <taxon>Ecdysozoa</taxon>
        <taxon>Nematoda</taxon>
        <taxon>Chromadorea</taxon>
        <taxon>Rhabditida</taxon>
        <taxon>Tylenchina</taxon>
        <taxon>Panagrolaimomorpha</taxon>
        <taxon>Strongyloidoidea</taxon>
        <taxon>Steinernematidae</taxon>
        <taxon>Steinernema</taxon>
    </lineage>
</organism>
<dbReference type="WBParaSite" id="L893_g23677.t1">
    <property type="protein sequence ID" value="L893_g23677.t1"/>
    <property type="gene ID" value="L893_g23677"/>
</dbReference>
<feature type="region of interest" description="Disordered" evidence="1">
    <location>
        <begin position="1"/>
        <end position="122"/>
    </location>
</feature>
<feature type="compositionally biased region" description="Basic residues" evidence="1">
    <location>
        <begin position="60"/>
        <end position="71"/>
    </location>
</feature>
<feature type="compositionally biased region" description="Polar residues" evidence="1">
    <location>
        <begin position="78"/>
        <end position="87"/>
    </location>
</feature>
<accession>A0A1I7Z7X6</accession>
<keyword evidence="2" id="KW-1185">Reference proteome</keyword>
<dbReference type="Proteomes" id="UP000095287">
    <property type="component" value="Unplaced"/>
</dbReference>
<protein>
    <submittedName>
        <fullName evidence="3">G-patch_2 domain-containing protein</fullName>
    </submittedName>
</protein>
<evidence type="ECO:0000313" key="2">
    <source>
        <dbReference type="Proteomes" id="UP000095287"/>
    </source>
</evidence>
<evidence type="ECO:0000256" key="1">
    <source>
        <dbReference type="SAM" id="MobiDB-lite"/>
    </source>
</evidence>
<feature type="compositionally biased region" description="Acidic residues" evidence="1">
    <location>
        <begin position="113"/>
        <end position="122"/>
    </location>
</feature>
<proteinExistence type="predicted"/>
<dbReference type="AlphaFoldDB" id="A0A1I7Z7X6"/>
<evidence type="ECO:0000313" key="3">
    <source>
        <dbReference type="WBParaSite" id="L893_g23677.t1"/>
    </source>
</evidence>
<reference evidence="3" key="1">
    <citation type="submission" date="2016-11" db="UniProtKB">
        <authorList>
            <consortium name="WormBaseParasite"/>
        </authorList>
    </citation>
    <scope>IDENTIFICATION</scope>
</reference>
<sequence>MVPENSASSEQQVNRHKQRRDKPRNKFHHTTAEAQEGYIGDQAIEKILSALGEESDYHNKNKKKAKKGRKKSGGEISSPGSSNNSKFGDSGRKPEKYGSPSSSDKKDNVLSPEEVDAMEVTEDVTAIENVMRLKLPSGREISLPAGGPQPNETQTDLEDQEFREMELVMQRAWDEYSSGAKPIRYEVATV</sequence>
<feature type="region of interest" description="Disordered" evidence="1">
    <location>
        <begin position="138"/>
        <end position="157"/>
    </location>
</feature>